<dbReference type="InterPro" id="IPR050267">
    <property type="entry name" value="Anti-sigma-factor_SerPK"/>
</dbReference>
<sequence>MSESFDDSRRQARTDPALAGSDPVLGCGPSVPSGTGRAELEEWDEAVKAVVACEACLGAPCPVHAERLALARKSCSGALGGRASRCRRVFTGTLDQMAEVRRFVQLVADGHEAMRSAELVACELGANAVLHTRSGQPGGWFAVEVRFGPDEVTVAVTDQGSDREPTARPADAEEVSGRGLWMVELLSLRWGCEPAGEGRRIWAVLPASDDHEEPGNA</sequence>
<feature type="region of interest" description="Disordered" evidence="2">
    <location>
        <begin position="1"/>
        <end position="38"/>
    </location>
</feature>
<dbReference type="PANTHER" id="PTHR35526:SF3">
    <property type="entry name" value="ANTI-SIGMA-F FACTOR RSBW"/>
    <property type="match status" value="1"/>
</dbReference>
<dbReference type="Proteomes" id="UP001500665">
    <property type="component" value="Unassembled WGS sequence"/>
</dbReference>
<keyword evidence="1" id="KW-0723">Serine/threonine-protein kinase</keyword>
<dbReference type="Gene3D" id="3.30.565.10">
    <property type="entry name" value="Histidine kinase-like ATPase, C-terminal domain"/>
    <property type="match status" value="1"/>
</dbReference>
<dbReference type="Pfam" id="PF13581">
    <property type="entry name" value="HATPase_c_2"/>
    <property type="match status" value="1"/>
</dbReference>
<evidence type="ECO:0000256" key="1">
    <source>
        <dbReference type="ARBA" id="ARBA00022527"/>
    </source>
</evidence>
<dbReference type="InterPro" id="IPR036890">
    <property type="entry name" value="HATPase_C_sf"/>
</dbReference>
<feature type="compositionally biased region" description="Basic and acidic residues" evidence="2">
    <location>
        <begin position="1"/>
        <end position="13"/>
    </location>
</feature>
<accession>A0ABP4C927</accession>
<keyword evidence="5" id="KW-1185">Reference proteome</keyword>
<keyword evidence="1" id="KW-0808">Transferase</keyword>
<keyword evidence="1" id="KW-0418">Kinase</keyword>
<feature type="domain" description="Histidine kinase/HSP90-like ATPase" evidence="3">
    <location>
        <begin position="91"/>
        <end position="187"/>
    </location>
</feature>
<comment type="caution">
    <text evidence="4">The sequence shown here is derived from an EMBL/GenBank/DDBJ whole genome shotgun (WGS) entry which is preliminary data.</text>
</comment>
<dbReference type="SUPFAM" id="SSF55874">
    <property type="entry name" value="ATPase domain of HSP90 chaperone/DNA topoisomerase II/histidine kinase"/>
    <property type="match status" value="1"/>
</dbReference>
<dbReference type="PANTHER" id="PTHR35526">
    <property type="entry name" value="ANTI-SIGMA-F FACTOR RSBW-RELATED"/>
    <property type="match status" value="1"/>
</dbReference>
<evidence type="ECO:0000313" key="4">
    <source>
        <dbReference type="EMBL" id="GAA0963063.1"/>
    </source>
</evidence>
<organism evidence="4 5">
    <name type="scientific">Actinocorallia libanotica</name>
    <dbReference type="NCBI Taxonomy" id="46162"/>
    <lineage>
        <taxon>Bacteria</taxon>
        <taxon>Bacillati</taxon>
        <taxon>Actinomycetota</taxon>
        <taxon>Actinomycetes</taxon>
        <taxon>Streptosporangiales</taxon>
        <taxon>Thermomonosporaceae</taxon>
        <taxon>Actinocorallia</taxon>
    </lineage>
</organism>
<name>A0ABP4C927_9ACTN</name>
<dbReference type="EMBL" id="BAAAHH010000029">
    <property type="protein sequence ID" value="GAA0963063.1"/>
    <property type="molecule type" value="Genomic_DNA"/>
</dbReference>
<evidence type="ECO:0000256" key="2">
    <source>
        <dbReference type="SAM" id="MobiDB-lite"/>
    </source>
</evidence>
<dbReference type="CDD" id="cd16936">
    <property type="entry name" value="HATPase_RsbW-like"/>
    <property type="match status" value="1"/>
</dbReference>
<gene>
    <name evidence="4" type="ORF">GCM10009550_58040</name>
</gene>
<evidence type="ECO:0000259" key="3">
    <source>
        <dbReference type="Pfam" id="PF13581"/>
    </source>
</evidence>
<dbReference type="RefSeq" id="WP_344244188.1">
    <property type="nucleotide sequence ID" value="NZ_BAAAHH010000029.1"/>
</dbReference>
<protein>
    <recommendedName>
        <fullName evidence="3">Histidine kinase/HSP90-like ATPase domain-containing protein</fullName>
    </recommendedName>
</protein>
<evidence type="ECO:0000313" key="5">
    <source>
        <dbReference type="Proteomes" id="UP001500665"/>
    </source>
</evidence>
<dbReference type="InterPro" id="IPR003594">
    <property type="entry name" value="HATPase_dom"/>
</dbReference>
<proteinExistence type="predicted"/>
<reference evidence="5" key="1">
    <citation type="journal article" date="2019" name="Int. J. Syst. Evol. Microbiol.">
        <title>The Global Catalogue of Microorganisms (GCM) 10K type strain sequencing project: providing services to taxonomists for standard genome sequencing and annotation.</title>
        <authorList>
            <consortium name="The Broad Institute Genomics Platform"/>
            <consortium name="The Broad Institute Genome Sequencing Center for Infectious Disease"/>
            <person name="Wu L."/>
            <person name="Ma J."/>
        </authorList>
    </citation>
    <scope>NUCLEOTIDE SEQUENCE [LARGE SCALE GENOMIC DNA]</scope>
    <source>
        <strain evidence="5">JCM 10696</strain>
    </source>
</reference>